<dbReference type="Proteomes" id="UP001168877">
    <property type="component" value="Unassembled WGS sequence"/>
</dbReference>
<organism evidence="1 2">
    <name type="scientific">Acer saccharum</name>
    <name type="common">Sugar maple</name>
    <dbReference type="NCBI Taxonomy" id="4024"/>
    <lineage>
        <taxon>Eukaryota</taxon>
        <taxon>Viridiplantae</taxon>
        <taxon>Streptophyta</taxon>
        <taxon>Embryophyta</taxon>
        <taxon>Tracheophyta</taxon>
        <taxon>Spermatophyta</taxon>
        <taxon>Magnoliopsida</taxon>
        <taxon>eudicotyledons</taxon>
        <taxon>Gunneridae</taxon>
        <taxon>Pentapetalae</taxon>
        <taxon>rosids</taxon>
        <taxon>malvids</taxon>
        <taxon>Sapindales</taxon>
        <taxon>Sapindaceae</taxon>
        <taxon>Hippocastanoideae</taxon>
        <taxon>Acereae</taxon>
        <taxon>Acer</taxon>
    </lineage>
</organism>
<dbReference type="AlphaFoldDB" id="A0AA39S3W6"/>
<reference evidence="1" key="2">
    <citation type="submission" date="2023-06" db="EMBL/GenBank/DDBJ databases">
        <authorList>
            <person name="Swenson N.G."/>
            <person name="Wegrzyn J.L."/>
            <person name="Mcevoy S.L."/>
        </authorList>
    </citation>
    <scope>NUCLEOTIDE SEQUENCE</scope>
    <source>
        <strain evidence="1">NS2018</strain>
        <tissue evidence="1">Leaf</tissue>
    </source>
</reference>
<comment type="caution">
    <text evidence="1">The sequence shown here is derived from an EMBL/GenBank/DDBJ whole genome shotgun (WGS) entry which is preliminary data.</text>
</comment>
<protein>
    <submittedName>
        <fullName evidence="1">Uncharacterized protein</fullName>
    </submittedName>
</protein>
<dbReference type="EMBL" id="JAUESC010000383">
    <property type="protein sequence ID" value="KAK0584719.1"/>
    <property type="molecule type" value="Genomic_DNA"/>
</dbReference>
<name>A0AA39S3W6_ACESA</name>
<proteinExistence type="predicted"/>
<sequence length="188" mass="22040">MWKEAHWKKPNVEEPRLNELRYLFQAFPFTPRPAGFFYLRCSNKMGFDVPNTKGKDKNWKKEWIVVEWEWGQDYFIAGEEKRLPNQFVGELTWKKRGEMSLPKESKKILQKIKDKDYDPLGRGGDPFDQHQVDQILKIPVPTPGRPLMRFVVMTYDSLARLQVFPGRGAIDYFILEGASAIGEKKKAM</sequence>
<keyword evidence="2" id="KW-1185">Reference proteome</keyword>
<reference evidence="1" key="1">
    <citation type="journal article" date="2022" name="Plant J.">
        <title>Strategies of tolerance reflected in two North American maple genomes.</title>
        <authorList>
            <person name="McEvoy S.L."/>
            <person name="Sezen U.U."/>
            <person name="Trouern-Trend A."/>
            <person name="McMahon S.M."/>
            <person name="Schaberg P.G."/>
            <person name="Yang J."/>
            <person name="Wegrzyn J.L."/>
            <person name="Swenson N.G."/>
        </authorList>
    </citation>
    <scope>NUCLEOTIDE SEQUENCE</scope>
    <source>
        <strain evidence="1">NS2018</strain>
    </source>
</reference>
<evidence type="ECO:0000313" key="1">
    <source>
        <dbReference type="EMBL" id="KAK0584719.1"/>
    </source>
</evidence>
<gene>
    <name evidence="1" type="ORF">LWI29_017592</name>
</gene>
<evidence type="ECO:0000313" key="2">
    <source>
        <dbReference type="Proteomes" id="UP001168877"/>
    </source>
</evidence>
<accession>A0AA39S3W6</accession>